<organism evidence="1 2">
    <name type="scientific">Thanatephorus cucumeris (strain AG1-IB / isolate 7/3/14)</name>
    <name type="common">Lettuce bottom rot fungus</name>
    <name type="synonym">Rhizoctonia solani</name>
    <dbReference type="NCBI Taxonomy" id="1108050"/>
    <lineage>
        <taxon>Eukaryota</taxon>
        <taxon>Fungi</taxon>
        <taxon>Dikarya</taxon>
        <taxon>Basidiomycota</taxon>
        <taxon>Agaricomycotina</taxon>
        <taxon>Agaricomycetes</taxon>
        <taxon>Cantharellales</taxon>
        <taxon>Ceratobasidiaceae</taxon>
        <taxon>Rhizoctonia</taxon>
        <taxon>Rhizoctonia solani AG-1</taxon>
    </lineage>
</organism>
<evidence type="ECO:0000313" key="1">
    <source>
        <dbReference type="EMBL" id="CEL55061.1"/>
    </source>
</evidence>
<reference evidence="1 2" key="1">
    <citation type="submission" date="2014-11" db="EMBL/GenBank/DDBJ databases">
        <authorList>
            <person name="Wibberg Daniel"/>
        </authorList>
    </citation>
    <scope>NUCLEOTIDE SEQUENCE [LARGE SCALE GENOMIC DNA]</scope>
    <source>
        <strain evidence="1">Rhizoctonia solani AG1-IB 7/3/14</strain>
    </source>
</reference>
<evidence type="ECO:0000313" key="2">
    <source>
        <dbReference type="Proteomes" id="UP000059188"/>
    </source>
</evidence>
<dbReference type="EMBL" id="LN679101">
    <property type="protein sequence ID" value="CEL55061.1"/>
    <property type="molecule type" value="Genomic_DNA"/>
</dbReference>
<protein>
    <submittedName>
        <fullName evidence="1">Uncharacterized protein</fullName>
    </submittedName>
</protein>
<accession>A0A0B7FAK7</accession>
<keyword evidence="2" id="KW-1185">Reference proteome</keyword>
<proteinExistence type="predicted"/>
<name>A0A0B7FAK7_THACB</name>
<dbReference type="AlphaFoldDB" id="A0A0B7FAK7"/>
<dbReference type="Proteomes" id="UP000059188">
    <property type="component" value="Unassembled WGS sequence"/>
</dbReference>
<gene>
    <name evidence="1" type="ORF">RSOLAG1IB_01069</name>
</gene>
<sequence>MKKYSVYDIATLCSVHLQTASGDRSRRIWEEEPPECISPLREFLPCVLGGTLKLALFPHAHVQSRRKIRSQKS</sequence>